<proteinExistence type="predicted"/>
<reference evidence="2" key="2">
    <citation type="submission" date="2021-08" db="EMBL/GenBank/DDBJ databases">
        <authorList>
            <person name="Tani A."/>
            <person name="Ola A."/>
            <person name="Ogura Y."/>
            <person name="Katsura K."/>
            <person name="Hayashi T."/>
        </authorList>
    </citation>
    <scope>NUCLEOTIDE SEQUENCE</scope>
    <source>
        <strain evidence="2">DSM 19015</strain>
    </source>
</reference>
<keyword evidence="3" id="KW-1185">Reference proteome</keyword>
<protein>
    <submittedName>
        <fullName evidence="2">LexA repressor</fullName>
    </submittedName>
</protein>
<evidence type="ECO:0000313" key="2">
    <source>
        <dbReference type="EMBL" id="GJD97744.1"/>
    </source>
</evidence>
<dbReference type="Proteomes" id="UP001055125">
    <property type="component" value="Unassembled WGS sequence"/>
</dbReference>
<accession>A0ABQ4S5I0</accession>
<dbReference type="InterPro" id="IPR036388">
    <property type="entry name" value="WH-like_DNA-bd_sf"/>
</dbReference>
<dbReference type="InterPro" id="IPR006199">
    <property type="entry name" value="LexA_DNA-bd_dom"/>
</dbReference>
<organism evidence="2 3">
    <name type="scientific">Methylobacterium iners</name>
    <dbReference type="NCBI Taxonomy" id="418707"/>
    <lineage>
        <taxon>Bacteria</taxon>
        <taxon>Pseudomonadati</taxon>
        <taxon>Pseudomonadota</taxon>
        <taxon>Alphaproteobacteria</taxon>
        <taxon>Hyphomicrobiales</taxon>
        <taxon>Methylobacteriaceae</taxon>
        <taxon>Methylobacterium</taxon>
    </lineage>
</organism>
<dbReference type="RefSeq" id="WP_238246792.1">
    <property type="nucleotide sequence ID" value="NZ_BPQP01000105.1"/>
</dbReference>
<feature type="domain" description="LexA repressor DNA-binding" evidence="1">
    <location>
        <begin position="12"/>
        <end position="73"/>
    </location>
</feature>
<dbReference type="SUPFAM" id="SSF46785">
    <property type="entry name" value="Winged helix' DNA-binding domain"/>
    <property type="match status" value="1"/>
</dbReference>
<name>A0ABQ4S5I0_9HYPH</name>
<dbReference type="EMBL" id="BPQP01000105">
    <property type="protein sequence ID" value="GJD97744.1"/>
    <property type="molecule type" value="Genomic_DNA"/>
</dbReference>
<sequence>MTAPVALRPKLTLTARQRDLLDFIKQRLAAGLAAPSYEEMSEHLGVSSKSNIFRLIQALVDRGHLYEMPRSRARAIALVPDGAQAPRAASVPVAPPVSPPNLPPRPGLVRVRKVDQATGTASVTYAVRLPTALANELLDHCQIHQATPNDVVITAIVRHLRGRS</sequence>
<gene>
    <name evidence="2" type="primary">lexA_4</name>
    <name evidence="2" type="ORF">OCOJLMKI_4977</name>
</gene>
<evidence type="ECO:0000313" key="3">
    <source>
        <dbReference type="Proteomes" id="UP001055125"/>
    </source>
</evidence>
<dbReference type="Pfam" id="PF01726">
    <property type="entry name" value="LexA_DNA_bind"/>
    <property type="match status" value="1"/>
</dbReference>
<dbReference type="InterPro" id="IPR036390">
    <property type="entry name" value="WH_DNA-bd_sf"/>
</dbReference>
<reference evidence="2" key="1">
    <citation type="journal article" date="2021" name="Front. Microbiol.">
        <title>Comprehensive Comparative Genomics and Phenotyping of Methylobacterium Species.</title>
        <authorList>
            <person name="Alessa O."/>
            <person name="Ogura Y."/>
            <person name="Fujitani Y."/>
            <person name="Takami H."/>
            <person name="Hayashi T."/>
            <person name="Sahin N."/>
            <person name="Tani A."/>
        </authorList>
    </citation>
    <scope>NUCLEOTIDE SEQUENCE</scope>
    <source>
        <strain evidence="2">DSM 19015</strain>
    </source>
</reference>
<comment type="caution">
    <text evidence="2">The sequence shown here is derived from an EMBL/GenBank/DDBJ whole genome shotgun (WGS) entry which is preliminary data.</text>
</comment>
<evidence type="ECO:0000259" key="1">
    <source>
        <dbReference type="Pfam" id="PF01726"/>
    </source>
</evidence>
<dbReference type="Gene3D" id="1.10.10.10">
    <property type="entry name" value="Winged helix-like DNA-binding domain superfamily/Winged helix DNA-binding domain"/>
    <property type="match status" value="1"/>
</dbReference>